<dbReference type="Gene3D" id="3.30.300.90">
    <property type="entry name" value="BolA-like"/>
    <property type="match status" value="1"/>
</dbReference>
<name>A0A6M8HVD0_9PROT</name>
<evidence type="ECO:0000256" key="1">
    <source>
        <dbReference type="RuleBase" id="RU003860"/>
    </source>
</evidence>
<dbReference type="PANTHER" id="PTHR46230">
    <property type="match status" value="1"/>
</dbReference>
<dbReference type="AlphaFoldDB" id="A0A6M8HVD0"/>
<comment type="similarity">
    <text evidence="1">Belongs to the BolA/IbaG family.</text>
</comment>
<dbReference type="Pfam" id="PF01722">
    <property type="entry name" value="BolA"/>
    <property type="match status" value="1"/>
</dbReference>
<dbReference type="InterPro" id="IPR036065">
    <property type="entry name" value="BolA-like_sf"/>
</dbReference>
<dbReference type="EMBL" id="CP053708">
    <property type="protein sequence ID" value="QKE92483.1"/>
    <property type="molecule type" value="Genomic_DNA"/>
</dbReference>
<dbReference type="KEGG" id="lck:HN018_06480"/>
<organism evidence="2 3">
    <name type="scientific">Lichenicola cladoniae</name>
    <dbReference type="NCBI Taxonomy" id="1484109"/>
    <lineage>
        <taxon>Bacteria</taxon>
        <taxon>Pseudomonadati</taxon>
        <taxon>Pseudomonadota</taxon>
        <taxon>Alphaproteobacteria</taxon>
        <taxon>Acetobacterales</taxon>
        <taxon>Acetobacteraceae</taxon>
        <taxon>Lichenicola</taxon>
    </lineage>
</organism>
<keyword evidence="3" id="KW-1185">Reference proteome</keyword>
<proteinExistence type="inferred from homology"/>
<dbReference type="SUPFAM" id="SSF82657">
    <property type="entry name" value="BolA-like"/>
    <property type="match status" value="1"/>
</dbReference>
<protein>
    <submittedName>
        <fullName evidence="2">BolA family transcriptional regulator</fullName>
    </submittedName>
</protein>
<reference evidence="2 3" key="1">
    <citation type="journal article" date="2014" name="World J. Microbiol. Biotechnol.">
        <title>Biodiversity and physiological characteristics of Antarctic and Arctic lichens-associated bacteria.</title>
        <authorList>
            <person name="Lee Y.M."/>
            <person name="Kim E.H."/>
            <person name="Lee H.K."/>
            <person name="Hong S.G."/>
        </authorList>
    </citation>
    <scope>NUCLEOTIDE SEQUENCE [LARGE SCALE GENOMIC DNA]</scope>
    <source>
        <strain evidence="2 3">PAMC 26569</strain>
    </source>
</reference>
<dbReference type="PIRSF" id="PIRSF003113">
    <property type="entry name" value="BolA"/>
    <property type="match status" value="1"/>
</dbReference>
<dbReference type="Proteomes" id="UP000500767">
    <property type="component" value="Chromosome"/>
</dbReference>
<accession>A0A6M8HVD0</accession>
<dbReference type="InterPro" id="IPR002634">
    <property type="entry name" value="BolA"/>
</dbReference>
<gene>
    <name evidence="2" type="ORF">HN018_06480</name>
</gene>
<dbReference type="PANTHER" id="PTHR46230:SF7">
    <property type="entry name" value="BOLA-LIKE PROTEIN 1"/>
    <property type="match status" value="1"/>
</dbReference>
<evidence type="ECO:0000313" key="3">
    <source>
        <dbReference type="Proteomes" id="UP000500767"/>
    </source>
</evidence>
<dbReference type="GO" id="GO:0016226">
    <property type="term" value="P:iron-sulfur cluster assembly"/>
    <property type="evidence" value="ECO:0007669"/>
    <property type="project" value="TreeGrafter"/>
</dbReference>
<evidence type="ECO:0000313" key="2">
    <source>
        <dbReference type="EMBL" id="QKE92483.1"/>
    </source>
</evidence>
<sequence length="101" mass="11323">MPQSRSERMHACLNTCFSPRLMEVVDESALHAGHAGMRESGATGETHYAMMVVSEDFCGTSRVQRSRMVHDALEPEFRRGLHALSLSLRTPEEHALREKAV</sequence>